<evidence type="ECO:0000313" key="2">
    <source>
        <dbReference type="Proteomes" id="UP000006180"/>
    </source>
</evidence>
<name>I3WZA7_SINF2</name>
<accession>I3WZA7</accession>
<dbReference type="HOGENOM" id="CLU_3317036_0_0_5"/>
<organism evidence="1 2">
    <name type="scientific">Sinorhizobium fredii (strain USDA 257)</name>
    <dbReference type="NCBI Taxonomy" id="1185652"/>
    <lineage>
        <taxon>Bacteria</taxon>
        <taxon>Pseudomonadati</taxon>
        <taxon>Pseudomonadota</taxon>
        <taxon>Alphaproteobacteria</taxon>
        <taxon>Hyphomicrobiales</taxon>
        <taxon>Rhizobiaceae</taxon>
        <taxon>Sinorhizobium/Ensifer group</taxon>
        <taxon>Sinorhizobium</taxon>
    </lineage>
</organism>
<dbReference type="PATRIC" id="fig|1185652.3.peg.379"/>
<dbReference type="AlphaFoldDB" id="I3WZA7"/>
<dbReference type="Proteomes" id="UP000006180">
    <property type="component" value="Chromosome"/>
</dbReference>
<dbReference type="STRING" id="1185652.USDA257_c03650"/>
<protein>
    <submittedName>
        <fullName evidence="1">Uncharacterized protein</fullName>
    </submittedName>
</protein>
<gene>
    <name evidence="1" type="ORF">USDA257_c03650</name>
</gene>
<proteinExistence type="predicted"/>
<reference evidence="1 2" key="1">
    <citation type="journal article" date="2012" name="J. Bacteriol.">
        <title>Complete genome sequence of the broad-host-range strain Sinorhizobium fredii USDA257.</title>
        <authorList>
            <person name="Schuldes J."/>
            <person name="Rodriguez Orbegoso M."/>
            <person name="Schmeisser C."/>
            <person name="Krishnan H.B."/>
            <person name="Daniel R."/>
            <person name="Streit W.R."/>
        </authorList>
    </citation>
    <scope>NUCLEOTIDE SEQUENCE [LARGE SCALE GENOMIC DNA]</scope>
    <source>
        <strain evidence="1 2">USDA 257</strain>
    </source>
</reference>
<dbReference type="KEGG" id="sfd:USDA257_c03650"/>
<dbReference type="EMBL" id="CP003563">
    <property type="protein sequence ID" value="AFL48963.1"/>
    <property type="molecule type" value="Genomic_DNA"/>
</dbReference>
<evidence type="ECO:0000313" key="1">
    <source>
        <dbReference type="EMBL" id="AFL48963.1"/>
    </source>
</evidence>
<sequence>MSLPLQNFRYSAFDNIYMFTAPHCQTQDKVTPFSLAMQE</sequence>